<feature type="transmembrane region" description="Helical" evidence="1">
    <location>
        <begin position="155"/>
        <end position="177"/>
    </location>
</feature>
<keyword evidence="1" id="KW-0812">Transmembrane</keyword>
<evidence type="ECO:0000313" key="3">
    <source>
        <dbReference type="Proteomes" id="UP000663920"/>
    </source>
</evidence>
<feature type="transmembrane region" description="Helical" evidence="1">
    <location>
        <begin position="183"/>
        <end position="205"/>
    </location>
</feature>
<name>A0A975CLL3_9FLAO</name>
<sequence length="218" mass="26007">MELTKEQIQRVEHYLNVKNIKYIDVRFEVLDHIVSDIETTIEKNNLDFETAFYKVTDKWNTHLKETSSWFFGIAHSAPKIIIDKAKKLFKKWFFILPAVYFMISFFNYKLNIIFSKNIENVINLFFQITSVFCFVLYVIVLILISRSKEKTTYRFIFKTQNLNLLIGTMILLDFNFFNNDGSLSLSLIGLLFAFILSTFMCFHFYRKHKEAVKKYKIS</sequence>
<reference evidence="2 3" key="1">
    <citation type="submission" date="2021-03" db="EMBL/GenBank/DDBJ databases">
        <title>Complete genome of Polaribacter_sp.SM13.</title>
        <authorList>
            <person name="Jeong S.W."/>
            <person name="Bae J.W."/>
        </authorList>
    </citation>
    <scope>NUCLEOTIDE SEQUENCE [LARGE SCALE GENOMIC DNA]</scope>
    <source>
        <strain evidence="2 3">SM13</strain>
    </source>
</reference>
<accession>A0A975CLL3</accession>
<protein>
    <submittedName>
        <fullName evidence="2">Uncharacterized protein</fullName>
    </submittedName>
</protein>
<evidence type="ECO:0000256" key="1">
    <source>
        <dbReference type="SAM" id="Phobius"/>
    </source>
</evidence>
<gene>
    <name evidence="2" type="ORF">J3359_12090</name>
</gene>
<dbReference type="RefSeq" id="WP_208077114.1">
    <property type="nucleotide sequence ID" value="NZ_CP071869.1"/>
</dbReference>
<dbReference type="KEGG" id="pcea:J3359_12090"/>
<dbReference type="AlphaFoldDB" id="A0A975CLL3"/>
<keyword evidence="3" id="KW-1185">Reference proteome</keyword>
<feature type="transmembrane region" description="Helical" evidence="1">
    <location>
        <begin position="92"/>
        <end position="110"/>
    </location>
</feature>
<keyword evidence="1" id="KW-1133">Transmembrane helix</keyword>
<dbReference type="EMBL" id="CP071869">
    <property type="protein sequence ID" value="QTE21559.1"/>
    <property type="molecule type" value="Genomic_DNA"/>
</dbReference>
<evidence type="ECO:0000313" key="2">
    <source>
        <dbReference type="EMBL" id="QTE21559.1"/>
    </source>
</evidence>
<dbReference type="Proteomes" id="UP000663920">
    <property type="component" value="Chromosome"/>
</dbReference>
<proteinExistence type="predicted"/>
<keyword evidence="1" id="KW-0472">Membrane</keyword>
<organism evidence="2 3">
    <name type="scientific">Polaribacter cellanae</name>
    <dbReference type="NCBI Taxonomy" id="2818493"/>
    <lineage>
        <taxon>Bacteria</taxon>
        <taxon>Pseudomonadati</taxon>
        <taxon>Bacteroidota</taxon>
        <taxon>Flavobacteriia</taxon>
        <taxon>Flavobacteriales</taxon>
        <taxon>Flavobacteriaceae</taxon>
    </lineage>
</organism>
<feature type="transmembrane region" description="Helical" evidence="1">
    <location>
        <begin position="122"/>
        <end position="143"/>
    </location>
</feature>